<evidence type="ECO:0000313" key="4">
    <source>
        <dbReference type="RefSeq" id="XP_013397049.1"/>
    </source>
</evidence>
<feature type="region of interest" description="Disordered" evidence="1">
    <location>
        <begin position="144"/>
        <end position="167"/>
    </location>
</feature>
<keyword evidence="2" id="KW-0812">Transmembrane</keyword>
<proteinExistence type="predicted"/>
<accession>A0A1S3IHT3</accession>
<feature type="region of interest" description="Disordered" evidence="1">
    <location>
        <begin position="348"/>
        <end position="432"/>
    </location>
</feature>
<protein>
    <submittedName>
        <fullName evidence="4">Uncharacterized protein LOC106163882</fullName>
    </submittedName>
</protein>
<gene>
    <name evidence="4" type="primary">LOC106163882</name>
</gene>
<feature type="compositionally biased region" description="Basic and acidic residues" evidence="1">
    <location>
        <begin position="357"/>
        <end position="406"/>
    </location>
</feature>
<keyword evidence="2" id="KW-0472">Membrane</keyword>
<dbReference type="InParanoid" id="A0A1S3IHT3"/>
<evidence type="ECO:0000313" key="3">
    <source>
        <dbReference type="Proteomes" id="UP000085678"/>
    </source>
</evidence>
<sequence>MLPEWRSLAHWGMTIVFFHILVLNLTGASKLEALRSIRNLKRQRSQFSEMKRVLEEIDADLLKQQKRTCALNGGMSTFCFGENIHDKMNAYEYLGSHKSPGRRTIRSTRDLHAWRKRTCSVNGGMNPFCLISDLDAKLNAQEKLGSKFGPGKKRDSKPKSRKRRSIYWTGPCPSGTGTCSYPLVPASQPSPSIGNTGNMYGVNTGLGKPNFGGFGEPFKRAQSNSNFYLTDENPYAFYKRGNTADMDRFYFNDDESMSNFYKRDGEDGEFDMFVQGEDVGLGEDSESVLRSIARKRSGISSLKRLLSNLDARLHKQQKRACLMNLGHSCDVESAAAAADTWKYLNSVHSPGRRRRDTRAANKDRNTDEADDKREVTDDNPADEEKREEETAASDESKANKREEGVKHKGGSFYSFYPSRRSEDWQSSDGDDASRFYSKFYKLVPFY</sequence>
<name>A0A1S3IHT3_LINAN</name>
<dbReference type="KEGG" id="lak:106163882"/>
<dbReference type="Proteomes" id="UP000085678">
    <property type="component" value="Unplaced"/>
</dbReference>
<dbReference type="AlphaFoldDB" id="A0A1S3IHT3"/>
<keyword evidence="2" id="KW-1133">Transmembrane helix</keyword>
<dbReference type="RefSeq" id="XP_013397049.1">
    <property type="nucleotide sequence ID" value="XM_013541595.1"/>
</dbReference>
<keyword evidence="3" id="KW-1185">Reference proteome</keyword>
<evidence type="ECO:0000256" key="1">
    <source>
        <dbReference type="SAM" id="MobiDB-lite"/>
    </source>
</evidence>
<dbReference type="GeneID" id="106163882"/>
<feature type="transmembrane region" description="Helical" evidence="2">
    <location>
        <begin position="12"/>
        <end position="34"/>
    </location>
</feature>
<reference evidence="4" key="1">
    <citation type="submission" date="2025-08" db="UniProtKB">
        <authorList>
            <consortium name="RefSeq"/>
        </authorList>
    </citation>
    <scope>IDENTIFICATION</scope>
    <source>
        <tissue evidence="4">Gonads</tissue>
    </source>
</reference>
<evidence type="ECO:0000256" key="2">
    <source>
        <dbReference type="SAM" id="Phobius"/>
    </source>
</evidence>
<feature type="compositionally biased region" description="Basic residues" evidence="1">
    <location>
        <begin position="150"/>
        <end position="165"/>
    </location>
</feature>
<organism evidence="3 4">
    <name type="scientific">Lingula anatina</name>
    <name type="common">Brachiopod</name>
    <name type="synonym">Lingula unguis</name>
    <dbReference type="NCBI Taxonomy" id="7574"/>
    <lineage>
        <taxon>Eukaryota</taxon>
        <taxon>Metazoa</taxon>
        <taxon>Spiralia</taxon>
        <taxon>Lophotrochozoa</taxon>
        <taxon>Brachiopoda</taxon>
        <taxon>Linguliformea</taxon>
        <taxon>Lingulata</taxon>
        <taxon>Lingulida</taxon>
        <taxon>Linguloidea</taxon>
        <taxon>Lingulidae</taxon>
        <taxon>Lingula</taxon>
    </lineage>
</organism>
<dbReference type="OrthoDB" id="8250712at2759"/>